<evidence type="ECO:0000256" key="1">
    <source>
        <dbReference type="ARBA" id="ARBA00005928"/>
    </source>
</evidence>
<reference evidence="7 8" key="1">
    <citation type="journal article" date="2013" name="Proc. Natl. Acad. Sci. U.S.A.">
        <title>Fine-scale variation in meiotic recombination in Mimulus inferred from population shotgun sequencing.</title>
        <authorList>
            <person name="Hellsten U."/>
            <person name="Wright K.M."/>
            <person name="Jenkins J."/>
            <person name="Shu S."/>
            <person name="Yuan Y."/>
            <person name="Wessler S.R."/>
            <person name="Schmutz J."/>
            <person name="Willis J.H."/>
            <person name="Rokhsar D.S."/>
        </authorList>
    </citation>
    <scope>NUCLEOTIDE SEQUENCE [LARGE SCALE GENOMIC DNA]</scope>
    <source>
        <strain evidence="8">cv. DUN x IM62</strain>
    </source>
</reference>
<evidence type="ECO:0000259" key="5">
    <source>
        <dbReference type="Pfam" id="PF03015"/>
    </source>
</evidence>
<dbReference type="CDD" id="cd05236">
    <property type="entry name" value="FAR-N_SDR_e"/>
    <property type="match status" value="1"/>
</dbReference>
<name>A0A022RA77_ERYGU</name>
<comment type="similarity">
    <text evidence="1 4">Belongs to the fatty acyl-CoA reductase family.</text>
</comment>
<feature type="domain" description="Thioester reductase (TE)" evidence="6">
    <location>
        <begin position="74"/>
        <end position="370"/>
    </location>
</feature>
<dbReference type="Gene3D" id="3.40.50.720">
    <property type="entry name" value="NAD(P)-binding Rossmann-like Domain"/>
    <property type="match status" value="1"/>
</dbReference>
<sequence length="540" mass="61252">MAKYSHKNSSLRTYENKKTRSRKYIGKSGVNSLYLNSLHDPLGVELPSSAVETSGNSGGGIGITKFFQGKNIFITGATGFLGKALVEKLLRSTSVGKIYVLMKADDKENALDRLSKEIIQSDLFESIREKHGKSYEEFVREKLIPIVGNNCEPNLGMDTYSMHAIMDEVDVIIQSAASTAFNDRYDYLIDTNVNAPQRLMRLAKRCKNLKLVVHISTAYVNGKREGLIYENPLVMGENGRKQDHIVDIANEINLSVKSCIAATADSNNSSKALKTLGVERAEFLGWNNTYTLTKAMGEMILNEIREDVPLLIIRPTIIESTYKEPYPGWIQGNRMCDPVIIAYGKGLLPAYLADPNVHLDVVPADMVVNTTIAAIAKHGIVINKPRGELNVYHVAADYANPLRMSELFEYVYEHFSANPLTCSTIIKKMKFFNEFDEFSKYVRDEMDVVVRNNAVGFSEKTLQKIEKQYKAKVAYAEELCKIYKFIGFFRARFHSGNTRKLLEEMSEEERDYFEIDVTKIEWRKYFVEIHIPGVRKHLLH</sequence>
<dbReference type="InterPro" id="IPR036291">
    <property type="entry name" value="NAD(P)-bd_dom_sf"/>
</dbReference>
<dbReference type="InterPro" id="IPR033640">
    <property type="entry name" value="FAR_C"/>
</dbReference>
<evidence type="ECO:0000259" key="6">
    <source>
        <dbReference type="Pfam" id="PF07993"/>
    </source>
</evidence>
<gene>
    <name evidence="7" type="ORF">MIMGU_mgv1a004191mg</name>
</gene>
<dbReference type="Pfam" id="PF07993">
    <property type="entry name" value="NAD_binding_4"/>
    <property type="match status" value="1"/>
</dbReference>
<dbReference type="Proteomes" id="UP000030748">
    <property type="component" value="Unassembled WGS sequence"/>
</dbReference>
<comment type="function">
    <text evidence="4">Catalyzes the reduction of fatty acyl-CoA to fatty alcohols.</text>
</comment>
<dbReference type="GO" id="GO:0035336">
    <property type="term" value="P:long-chain fatty-acyl-CoA metabolic process"/>
    <property type="evidence" value="ECO:0000318"/>
    <property type="project" value="GO_Central"/>
</dbReference>
<organism evidence="7 8">
    <name type="scientific">Erythranthe guttata</name>
    <name type="common">Yellow monkey flower</name>
    <name type="synonym">Mimulus guttatus</name>
    <dbReference type="NCBI Taxonomy" id="4155"/>
    <lineage>
        <taxon>Eukaryota</taxon>
        <taxon>Viridiplantae</taxon>
        <taxon>Streptophyta</taxon>
        <taxon>Embryophyta</taxon>
        <taxon>Tracheophyta</taxon>
        <taxon>Spermatophyta</taxon>
        <taxon>Magnoliopsida</taxon>
        <taxon>eudicotyledons</taxon>
        <taxon>Gunneridae</taxon>
        <taxon>Pentapetalae</taxon>
        <taxon>asterids</taxon>
        <taxon>lamiids</taxon>
        <taxon>Lamiales</taxon>
        <taxon>Phrymaceae</taxon>
        <taxon>Erythranthe</taxon>
    </lineage>
</organism>
<accession>A0A022RA77</accession>
<keyword evidence="4" id="KW-0521">NADP</keyword>
<feature type="domain" description="Fatty acyl-CoA reductase C-terminal" evidence="5">
    <location>
        <begin position="470"/>
        <end position="540"/>
    </location>
</feature>
<dbReference type="STRING" id="4155.A0A022RA77"/>
<dbReference type="GO" id="GO:0010345">
    <property type="term" value="P:suberin biosynthetic process"/>
    <property type="evidence" value="ECO:0000318"/>
    <property type="project" value="GO_Central"/>
</dbReference>
<dbReference type="CDD" id="cd09071">
    <property type="entry name" value="FAR_C"/>
    <property type="match status" value="1"/>
</dbReference>
<dbReference type="PANTHER" id="PTHR11011:SF45">
    <property type="entry name" value="FATTY ACYL-COA REDUCTASE CG8306-RELATED"/>
    <property type="match status" value="1"/>
</dbReference>
<evidence type="ECO:0000256" key="2">
    <source>
        <dbReference type="ARBA" id="ARBA00022516"/>
    </source>
</evidence>
<keyword evidence="2 4" id="KW-0444">Lipid biosynthesis</keyword>
<keyword evidence="3 4" id="KW-0443">Lipid metabolism</keyword>
<comment type="catalytic activity">
    <reaction evidence="4">
        <text>a long-chain fatty acyl-CoA + 2 NADPH + 2 H(+) = a long-chain primary fatty alcohol + 2 NADP(+) + CoA</text>
        <dbReference type="Rhea" id="RHEA:52716"/>
        <dbReference type="ChEBI" id="CHEBI:15378"/>
        <dbReference type="ChEBI" id="CHEBI:57287"/>
        <dbReference type="ChEBI" id="CHEBI:57783"/>
        <dbReference type="ChEBI" id="CHEBI:58349"/>
        <dbReference type="ChEBI" id="CHEBI:77396"/>
        <dbReference type="ChEBI" id="CHEBI:83139"/>
        <dbReference type="EC" id="1.2.1.84"/>
    </reaction>
</comment>
<dbReference type="GO" id="GO:0080019">
    <property type="term" value="F:alcohol-forming very long-chain fatty acyl-CoA reductase activity"/>
    <property type="evidence" value="ECO:0000318"/>
    <property type="project" value="GO_Central"/>
</dbReference>
<dbReference type="InterPro" id="IPR013120">
    <property type="entry name" value="FAR_NAD-bd"/>
</dbReference>
<dbReference type="Pfam" id="PF03015">
    <property type="entry name" value="Sterile"/>
    <property type="match status" value="1"/>
</dbReference>
<dbReference type="EC" id="1.2.1.84" evidence="4"/>
<dbReference type="eggNOG" id="KOG1221">
    <property type="taxonomic scope" value="Eukaryota"/>
</dbReference>
<proteinExistence type="inferred from homology"/>
<keyword evidence="4" id="KW-0560">Oxidoreductase</keyword>
<dbReference type="PANTHER" id="PTHR11011">
    <property type="entry name" value="MALE STERILITY PROTEIN 2-RELATED"/>
    <property type="match status" value="1"/>
</dbReference>
<dbReference type="AlphaFoldDB" id="A0A022RA77"/>
<evidence type="ECO:0000256" key="4">
    <source>
        <dbReference type="RuleBase" id="RU363097"/>
    </source>
</evidence>
<dbReference type="SUPFAM" id="SSF51735">
    <property type="entry name" value="NAD(P)-binding Rossmann-fold domains"/>
    <property type="match status" value="1"/>
</dbReference>
<evidence type="ECO:0000313" key="8">
    <source>
        <dbReference type="Proteomes" id="UP000030748"/>
    </source>
</evidence>
<protein>
    <recommendedName>
        <fullName evidence="4">Fatty acyl-CoA reductase</fullName>
        <ecNumber evidence="4">1.2.1.84</ecNumber>
    </recommendedName>
</protein>
<evidence type="ECO:0000256" key="3">
    <source>
        <dbReference type="ARBA" id="ARBA00023098"/>
    </source>
</evidence>
<dbReference type="EMBL" id="KI630592">
    <property type="protein sequence ID" value="EYU36638.1"/>
    <property type="molecule type" value="Genomic_DNA"/>
</dbReference>
<dbReference type="GO" id="GO:0102965">
    <property type="term" value="F:alcohol-forming long-chain fatty acyl-CoA reductase activity"/>
    <property type="evidence" value="ECO:0007669"/>
    <property type="project" value="UniProtKB-EC"/>
</dbReference>
<dbReference type="InterPro" id="IPR026055">
    <property type="entry name" value="FAR"/>
</dbReference>
<evidence type="ECO:0000313" key="7">
    <source>
        <dbReference type="EMBL" id="EYU36638.1"/>
    </source>
</evidence>
<keyword evidence="8" id="KW-1185">Reference proteome</keyword>